<dbReference type="EMBL" id="LAQI01000064">
    <property type="protein sequence ID" value="KKY23735.1"/>
    <property type="molecule type" value="Genomic_DNA"/>
</dbReference>
<protein>
    <submittedName>
        <fullName evidence="2">Uncharacterized protein</fullName>
    </submittedName>
</protein>
<gene>
    <name evidence="1" type="ORF">SLS55_001623</name>
    <name evidence="2" type="ORF">UCDDS831_g02766</name>
</gene>
<evidence type="ECO:0000313" key="2">
    <source>
        <dbReference type="EMBL" id="KKY23735.1"/>
    </source>
</evidence>
<dbReference type="Proteomes" id="UP001430584">
    <property type="component" value="Unassembled WGS sequence"/>
</dbReference>
<dbReference type="GeneID" id="92005708"/>
<evidence type="ECO:0000313" key="1">
    <source>
        <dbReference type="EMBL" id="KAL0262653.1"/>
    </source>
</evidence>
<accession>A0A0G2H4Q6</accession>
<dbReference type="EMBL" id="JAJVCZ030000002">
    <property type="protein sequence ID" value="KAL0262653.1"/>
    <property type="molecule type" value="Genomic_DNA"/>
</dbReference>
<sequence length="126" mass="14667">MNHHQLDNESAITAMRAQVLANARVLYKEHKLFEVLTSQELDGSELVMQQSWAYLVTFPHDARALILSCSEPCESREEAMRSLLDDVEAEMGEMITKELKDQKIPIERRRRRRDRLVEQSRLARSA</sequence>
<name>A0A0G2H4Q6_9PEZI</name>
<organism evidence="2 3">
    <name type="scientific">Diplodia seriata</name>
    <dbReference type="NCBI Taxonomy" id="420778"/>
    <lineage>
        <taxon>Eukaryota</taxon>
        <taxon>Fungi</taxon>
        <taxon>Dikarya</taxon>
        <taxon>Ascomycota</taxon>
        <taxon>Pezizomycotina</taxon>
        <taxon>Dothideomycetes</taxon>
        <taxon>Dothideomycetes incertae sedis</taxon>
        <taxon>Botryosphaeriales</taxon>
        <taxon>Botryosphaeriaceae</taxon>
        <taxon>Diplodia</taxon>
    </lineage>
</organism>
<reference evidence="2 3" key="1">
    <citation type="submission" date="2015-03" db="EMBL/GenBank/DDBJ databases">
        <authorList>
            <person name="Morales-Cruz A."/>
            <person name="Amrine K.C."/>
            <person name="Cantu D."/>
        </authorList>
    </citation>
    <scope>NUCLEOTIDE SEQUENCE [LARGE SCALE GENOMIC DNA]</scope>
    <source>
        <strain evidence="2">DS831</strain>
    </source>
</reference>
<proteinExistence type="predicted"/>
<dbReference type="Proteomes" id="UP000034182">
    <property type="component" value="Unassembled WGS sequence"/>
</dbReference>
<evidence type="ECO:0000313" key="3">
    <source>
        <dbReference type="Proteomes" id="UP000034182"/>
    </source>
</evidence>
<keyword evidence="4" id="KW-1185">Reference proteome</keyword>
<comment type="caution">
    <text evidence="2">The sequence shown here is derived from an EMBL/GenBank/DDBJ whole genome shotgun (WGS) entry which is preliminary data.</text>
</comment>
<dbReference type="RefSeq" id="XP_066635682.1">
    <property type="nucleotide sequence ID" value="XM_066773115.1"/>
</dbReference>
<reference evidence="1 4" key="3">
    <citation type="submission" date="2024-02" db="EMBL/GenBank/DDBJ databases">
        <title>De novo assembly and annotation of 12 fungi associated with fruit tree decline syndrome in Ontario, Canada.</title>
        <authorList>
            <person name="Sulman M."/>
            <person name="Ellouze W."/>
            <person name="Ilyukhin E."/>
        </authorList>
    </citation>
    <scope>NUCLEOTIDE SEQUENCE [LARGE SCALE GENOMIC DNA]</scope>
    <source>
        <strain evidence="1 4">FDS-637</strain>
    </source>
</reference>
<reference evidence="2 3" key="2">
    <citation type="submission" date="2015-05" db="EMBL/GenBank/DDBJ databases">
        <title>Distinctive expansion of gene families associated with plant cell wall degradation and secondary metabolism in the genomes of grapevine trunk pathogens.</title>
        <authorList>
            <person name="Lawrence D.P."/>
            <person name="Travadon R."/>
            <person name="Rolshausen P.E."/>
            <person name="Baumgartner K."/>
        </authorList>
    </citation>
    <scope>NUCLEOTIDE SEQUENCE [LARGE SCALE GENOMIC DNA]</scope>
    <source>
        <strain evidence="2">DS831</strain>
    </source>
</reference>
<dbReference type="AlphaFoldDB" id="A0A0G2H4Q6"/>
<evidence type="ECO:0000313" key="4">
    <source>
        <dbReference type="Proteomes" id="UP001430584"/>
    </source>
</evidence>